<dbReference type="InterPro" id="IPR013595">
    <property type="entry name" value="Pept_S33_TAP-like_C"/>
</dbReference>
<dbReference type="GO" id="GO:0008233">
    <property type="term" value="F:peptidase activity"/>
    <property type="evidence" value="ECO:0007669"/>
    <property type="project" value="UniProtKB-KW"/>
</dbReference>
<dbReference type="KEGG" id="vin:AKJ08_1098"/>
<comment type="similarity">
    <text evidence="1">Belongs to the peptidase S33 family.</text>
</comment>
<dbReference type="Pfam" id="PF08386">
    <property type="entry name" value="Abhydrolase_4"/>
    <property type="match status" value="1"/>
</dbReference>
<keyword evidence="5" id="KW-0645">Protease</keyword>
<dbReference type="GO" id="GO:0006508">
    <property type="term" value="P:proteolysis"/>
    <property type="evidence" value="ECO:0007669"/>
    <property type="project" value="UniProtKB-KW"/>
</dbReference>
<name>A0A0K1PBD6_9BACT</name>
<dbReference type="Gene3D" id="3.40.50.1820">
    <property type="entry name" value="alpha/beta hydrolase"/>
    <property type="match status" value="1"/>
</dbReference>
<proteinExistence type="inferred from homology"/>
<organism evidence="5 6">
    <name type="scientific">Vulgatibacter incomptus</name>
    <dbReference type="NCBI Taxonomy" id="1391653"/>
    <lineage>
        <taxon>Bacteria</taxon>
        <taxon>Pseudomonadati</taxon>
        <taxon>Myxococcota</taxon>
        <taxon>Myxococcia</taxon>
        <taxon>Myxococcales</taxon>
        <taxon>Cystobacterineae</taxon>
        <taxon>Vulgatibacteraceae</taxon>
        <taxon>Vulgatibacter</taxon>
    </lineage>
</organism>
<dbReference type="Proteomes" id="UP000055590">
    <property type="component" value="Chromosome"/>
</dbReference>
<dbReference type="STRING" id="1391653.AKJ08_1098"/>
<evidence type="ECO:0000256" key="2">
    <source>
        <dbReference type="ARBA" id="ARBA00022801"/>
    </source>
</evidence>
<sequence length="495" mass="53275">MTWTSCNRQGLPLLCTTLEVPLDWSRPEGQRIPYFVQKATTTKSPKLGQIWLLVGGPGYSGDGILGGAQWFTSLGFDVYVPDYRGTGRSAPLGCDGESASSTSQRCLAELAQIWGDDLASFSTTGAALDLGKTIERFREPGGKVFVFGASYGTYLANRYMNLFPERADGVVLAGICPPTGCSVRADRTIDLVARDTFAACSSDAFCTSKLGSDPWQTLEAVYEKLRHGHCSALAGAQSDVALSGILGGTLGERSLAPVALAAAYRADRCDPKDVTALKALGRQVAPWIFGLTTSNQPFSEYLYMHIVMSEFFDGITPDDLRDEAARLTVAPGYEESMARARENWPWPLYETPSELKRWAPVSTPMLMINGTLDSATPIVDLAGIEEAFPGATQTFVRVPNEGHGAFQQSCPLAIVADFVQDPSAPLDLGCLSALETLDLRGSSDLARQAFGTGDLWENTAQAAMAEGPAESMEEPTDPGLLRAIENARSAIRPRW</sequence>
<dbReference type="Pfam" id="PF00561">
    <property type="entry name" value="Abhydrolase_1"/>
    <property type="match status" value="1"/>
</dbReference>
<dbReference type="InterPro" id="IPR000073">
    <property type="entry name" value="AB_hydrolase_1"/>
</dbReference>
<gene>
    <name evidence="5" type="ORF">AKJ08_1098</name>
</gene>
<feature type="domain" description="Peptidase S33 tripeptidyl aminopeptidase-like C-terminal" evidence="4">
    <location>
        <begin position="346"/>
        <end position="426"/>
    </location>
</feature>
<dbReference type="AlphaFoldDB" id="A0A0K1PBD6"/>
<evidence type="ECO:0000313" key="5">
    <source>
        <dbReference type="EMBL" id="AKU90711.1"/>
    </source>
</evidence>
<keyword evidence="6" id="KW-1185">Reference proteome</keyword>
<dbReference type="InterPro" id="IPR051601">
    <property type="entry name" value="Serine_prot/Carboxylest_S33"/>
</dbReference>
<accession>A0A0K1PBD6</accession>
<dbReference type="SUPFAM" id="SSF53474">
    <property type="entry name" value="alpha/beta-Hydrolases"/>
    <property type="match status" value="1"/>
</dbReference>
<dbReference type="PANTHER" id="PTHR43248">
    <property type="entry name" value="2-SUCCINYL-6-HYDROXY-2,4-CYCLOHEXADIENE-1-CARBOXYLATE SYNTHASE"/>
    <property type="match status" value="1"/>
</dbReference>
<protein>
    <submittedName>
        <fullName evidence="5">Putative protease (Putative secreted protein)</fullName>
    </submittedName>
</protein>
<keyword evidence="2" id="KW-0378">Hydrolase</keyword>
<evidence type="ECO:0000313" key="6">
    <source>
        <dbReference type="Proteomes" id="UP000055590"/>
    </source>
</evidence>
<evidence type="ECO:0000259" key="4">
    <source>
        <dbReference type="Pfam" id="PF08386"/>
    </source>
</evidence>
<feature type="domain" description="AB hydrolase-1" evidence="3">
    <location>
        <begin position="73"/>
        <end position="176"/>
    </location>
</feature>
<evidence type="ECO:0000256" key="1">
    <source>
        <dbReference type="ARBA" id="ARBA00010088"/>
    </source>
</evidence>
<evidence type="ECO:0000259" key="3">
    <source>
        <dbReference type="Pfam" id="PF00561"/>
    </source>
</evidence>
<dbReference type="InterPro" id="IPR029058">
    <property type="entry name" value="AB_hydrolase_fold"/>
</dbReference>
<dbReference type="EMBL" id="CP012332">
    <property type="protein sequence ID" value="AKU90711.1"/>
    <property type="molecule type" value="Genomic_DNA"/>
</dbReference>
<reference evidence="5 6" key="1">
    <citation type="submission" date="2015-08" db="EMBL/GenBank/DDBJ databases">
        <authorList>
            <person name="Babu N.S."/>
            <person name="Beckwith C.J."/>
            <person name="Beseler K.G."/>
            <person name="Brison A."/>
            <person name="Carone J.V."/>
            <person name="Caskin T.P."/>
            <person name="Diamond M."/>
            <person name="Durham M.E."/>
            <person name="Foxe J.M."/>
            <person name="Go M."/>
            <person name="Henderson B.A."/>
            <person name="Jones I.B."/>
            <person name="McGettigan J.A."/>
            <person name="Micheletti S.J."/>
            <person name="Nasrallah M.E."/>
            <person name="Ortiz D."/>
            <person name="Piller C.R."/>
            <person name="Privatt S.R."/>
            <person name="Schneider S.L."/>
            <person name="Sharp S."/>
            <person name="Smith T.C."/>
            <person name="Stanton J.D."/>
            <person name="Ullery H.E."/>
            <person name="Wilson R.J."/>
            <person name="Serrano M.G."/>
            <person name="Buck G."/>
            <person name="Lee V."/>
            <person name="Wang Y."/>
            <person name="Carvalho R."/>
            <person name="Voegtly L."/>
            <person name="Shi R."/>
            <person name="Duckworth R."/>
            <person name="Johnson A."/>
            <person name="Loviza R."/>
            <person name="Walstead R."/>
            <person name="Shah Z."/>
            <person name="Kiflezghi M."/>
            <person name="Wade K."/>
            <person name="Ball S.L."/>
            <person name="Bradley K.W."/>
            <person name="Asai D.J."/>
            <person name="Bowman C.A."/>
            <person name="Russell D.A."/>
            <person name="Pope W.H."/>
            <person name="Jacobs-Sera D."/>
            <person name="Hendrix R.W."/>
            <person name="Hatfull G.F."/>
        </authorList>
    </citation>
    <scope>NUCLEOTIDE SEQUENCE [LARGE SCALE GENOMIC DNA]</scope>
    <source>
        <strain evidence="5 6">DSM 27710</strain>
    </source>
</reference>